<dbReference type="RefSeq" id="WP_068447135.1">
    <property type="nucleotide sequence ID" value="NZ_CP013862.1"/>
</dbReference>
<dbReference type="KEGG" id="lao:AOX59_16510"/>
<dbReference type="Proteomes" id="UP000050331">
    <property type="component" value="Chromosome"/>
</dbReference>
<dbReference type="AlphaFoldDB" id="A0A0U4F3H9"/>
<accession>A0A0U4F3H9</accession>
<name>A0A0U4F3H9_9BACI</name>
<keyword evidence="2" id="KW-1185">Reference proteome</keyword>
<proteinExistence type="predicted"/>
<gene>
    <name evidence="1" type="ORF">AOX59_16510</name>
</gene>
<reference evidence="1 2" key="1">
    <citation type="submission" date="2016-01" db="EMBL/GenBank/DDBJ databases">
        <title>Complete genome sequence of strain Lentibacillus amyloliquefaciens LAM0015T isolated from saline sediment.</title>
        <authorList>
            <person name="Wang J.-L."/>
            <person name="He M.-X."/>
        </authorList>
    </citation>
    <scope>NUCLEOTIDE SEQUENCE [LARGE SCALE GENOMIC DNA]</scope>
    <source>
        <strain evidence="1 2">LAM0015</strain>
    </source>
</reference>
<evidence type="ECO:0000313" key="2">
    <source>
        <dbReference type="Proteomes" id="UP000050331"/>
    </source>
</evidence>
<dbReference type="EMBL" id="CP013862">
    <property type="protein sequence ID" value="ALX50039.1"/>
    <property type="molecule type" value="Genomic_DNA"/>
</dbReference>
<evidence type="ECO:0000313" key="1">
    <source>
        <dbReference type="EMBL" id="ALX50039.1"/>
    </source>
</evidence>
<protein>
    <submittedName>
        <fullName evidence="1">Uncharacterized protein</fullName>
    </submittedName>
</protein>
<sequence>MGAKMETWAGACVIWAGKRQHGRENGSMGGKSFIMGGRTVNMGWERGLSPLLPLASRAESVNV</sequence>
<organism evidence="1 2">
    <name type="scientific">Lentibacillus amyloliquefaciens</name>
    <dbReference type="NCBI Taxonomy" id="1472767"/>
    <lineage>
        <taxon>Bacteria</taxon>
        <taxon>Bacillati</taxon>
        <taxon>Bacillota</taxon>
        <taxon>Bacilli</taxon>
        <taxon>Bacillales</taxon>
        <taxon>Bacillaceae</taxon>
        <taxon>Lentibacillus</taxon>
    </lineage>
</organism>